<keyword evidence="3" id="KW-0813">Transport</keyword>
<dbReference type="GO" id="GO:0005524">
    <property type="term" value="F:ATP binding"/>
    <property type="evidence" value="ECO:0007669"/>
    <property type="project" value="UniProtKB-KW"/>
</dbReference>
<keyword evidence="6" id="KW-0046">Antibiotic resistance</keyword>
<evidence type="ECO:0000256" key="6">
    <source>
        <dbReference type="ARBA" id="ARBA00023251"/>
    </source>
</evidence>
<proteinExistence type="inferred from homology"/>
<dbReference type="Pfam" id="PF00005">
    <property type="entry name" value="ABC_tran"/>
    <property type="match status" value="1"/>
</dbReference>
<evidence type="ECO:0000256" key="3">
    <source>
        <dbReference type="ARBA" id="ARBA00022448"/>
    </source>
</evidence>
<evidence type="ECO:0000259" key="7">
    <source>
        <dbReference type="PROSITE" id="PS50893"/>
    </source>
</evidence>
<dbReference type="GO" id="GO:0005886">
    <property type="term" value="C:plasma membrane"/>
    <property type="evidence" value="ECO:0007669"/>
    <property type="project" value="UniProtKB-SubCell"/>
</dbReference>
<keyword evidence="5 8" id="KW-0067">ATP-binding</keyword>
<dbReference type="KEGG" id="sfk:KY5_6153"/>
<evidence type="ECO:0000313" key="8">
    <source>
        <dbReference type="EMBL" id="ATL31171.1"/>
    </source>
</evidence>
<evidence type="ECO:0000256" key="2">
    <source>
        <dbReference type="ARBA" id="ARBA00005417"/>
    </source>
</evidence>
<dbReference type="RefSeq" id="WP_098245348.1">
    <property type="nucleotide sequence ID" value="NZ_CP022685.1"/>
</dbReference>
<protein>
    <submittedName>
        <fullName evidence="8">ABC transporter, ATP-binding protein</fullName>
    </submittedName>
</protein>
<evidence type="ECO:0000256" key="4">
    <source>
        <dbReference type="ARBA" id="ARBA00022741"/>
    </source>
</evidence>
<dbReference type="InterPro" id="IPR050763">
    <property type="entry name" value="ABC_transporter_ATP-binding"/>
</dbReference>
<name>A0A291QHI5_9ACTN</name>
<dbReference type="SUPFAM" id="SSF52540">
    <property type="entry name" value="P-loop containing nucleoside triphosphate hydrolases"/>
    <property type="match status" value="1"/>
</dbReference>
<dbReference type="Proteomes" id="UP000221011">
    <property type="component" value="Chromosome"/>
</dbReference>
<dbReference type="InterPro" id="IPR003439">
    <property type="entry name" value="ABC_transporter-like_ATP-bd"/>
</dbReference>
<dbReference type="GO" id="GO:0016887">
    <property type="term" value="F:ATP hydrolysis activity"/>
    <property type="evidence" value="ECO:0007669"/>
    <property type="project" value="InterPro"/>
</dbReference>
<organism evidence="8 9">
    <name type="scientific">Streptomyces formicae</name>
    <dbReference type="NCBI Taxonomy" id="1616117"/>
    <lineage>
        <taxon>Bacteria</taxon>
        <taxon>Bacillati</taxon>
        <taxon>Actinomycetota</taxon>
        <taxon>Actinomycetes</taxon>
        <taxon>Kitasatosporales</taxon>
        <taxon>Streptomycetaceae</taxon>
        <taxon>Streptomyces</taxon>
    </lineage>
</organism>
<keyword evidence="9" id="KW-1185">Reference proteome</keyword>
<dbReference type="InterPro" id="IPR027417">
    <property type="entry name" value="P-loop_NTPase"/>
</dbReference>
<sequence length="250" mass="26847">MTALLTADAVSRTYAGASAPALSEVSFRIGEGEVVALLGHNGAGKSTLFEIVCGLQQADSGTARRSVGAADFGWCPQREIIDWSLTVRQNVEMGLAFRRGTLRGVRSLAQEICEVVGLERFLDRQAETLSGGELRRCQIARAIAGRPRLMILDEPTTGLDPDAVAHVFDYLRDSAKNGSTVLVSTHDTSRFADHCTRVLALSAGRLLADQSVAAFLAPVGESNDLWDGYRHLTRQPSTTSELPSAEVAHP</sequence>
<dbReference type="Gene3D" id="3.40.50.300">
    <property type="entry name" value="P-loop containing nucleotide triphosphate hydrolases"/>
    <property type="match status" value="1"/>
</dbReference>
<accession>A0A291QHI5</accession>
<dbReference type="PANTHER" id="PTHR42711:SF5">
    <property type="entry name" value="ABC TRANSPORTER ATP-BINDING PROTEIN NATA"/>
    <property type="match status" value="1"/>
</dbReference>
<keyword evidence="4" id="KW-0547">Nucleotide-binding</keyword>
<evidence type="ECO:0000256" key="5">
    <source>
        <dbReference type="ARBA" id="ARBA00022840"/>
    </source>
</evidence>
<dbReference type="InterPro" id="IPR003593">
    <property type="entry name" value="AAA+_ATPase"/>
</dbReference>
<evidence type="ECO:0000256" key="1">
    <source>
        <dbReference type="ARBA" id="ARBA00004202"/>
    </source>
</evidence>
<dbReference type="AlphaFoldDB" id="A0A291QHI5"/>
<dbReference type="EMBL" id="CP022685">
    <property type="protein sequence ID" value="ATL31171.1"/>
    <property type="molecule type" value="Genomic_DNA"/>
</dbReference>
<evidence type="ECO:0000313" key="9">
    <source>
        <dbReference type="Proteomes" id="UP000221011"/>
    </source>
</evidence>
<dbReference type="PANTHER" id="PTHR42711">
    <property type="entry name" value="ABC TRANSPORTER ATP-BINDING PROTEIN"/>
    <property type="match status" value="1"/>
</dbReference>
<feature type="domain" description="ABC transporter" evidence="7">
    <location>
        <begin position="5"/>
        <end position="228"/>
    </location>
</feature>
<gene>
    <name evidence="8" type="ORF">KY5_6153</name>
</gene>
<comment type="similarity">
    <text evidence="2">Belongs to the ABC transporter superfamily.</text>
</comment>
<dbReference type="SMART" id="SM00382">
    <property type="entry name" value="AAA"/>
    <property type="match status" value="1"/>
</dbReference>
<comment type="subcellular location">
    <subcellularLocation>
        <location evidence="1">Cell membrane</location>
        <topology evidence="1">Peripheral membrane protein</topology>
    </subcellularLocation>
</comment>
<dbReference type="GO" id="GO:0046677">
    <property type="term" value="P:response to antibiotic"/>
    <property type="evidence" value="ECO:0007669"/>
    <property type="project" value="UniProtKB-KW"/>
</dbReference>
<reference evidence="8 9" key="1">
    <citation type="submission" date="2017-08" db="EMBL/GenBank/DDBJ databases">
        <title>Complete Genome Sequence of Streptomyces formicae KY5, the formicamycin producer.</title>
        <authorList>
            <person name="Holmes N.A."/>
            <person name="Devine R."/>
            <person name="Qin Z."/>
            <person name="Seipke R.F."/>
            <person name="Wilkinson B."/>
            <person name="Hutchings M.I."/>
        </authorList>
    </citation>
    <scope>NUCLEOTIDE SEQUENCE [LARGE SCALE GENOMIC DNA]</scope>
    <source>
        <strain evidence="8 9">KY5</strain>
    </source>
</reference>
<dbReference type="PROSITE" id="PS50893">
    <property type="entry name" value="ABC_TRANSPORTER_2"/>
    <property type="match status" value="1"/>
</dbReference>